<proteinExistence type="inferred from homology"/>
<evidence type="ECO:0000256" key="5">
    <source>
        <dbReference type="ARBA" id="ARBA00022786"/>
    </source>
</evidence>
<sequence length="496" mass="55261">MGNLVIPGETALCGRVYKDWLAQNGLNDTIPEAVNLVPVGLRNVRNVCFLNAILQCLYYTPMLRRSLALAFESAVVKDEWLVALRQLFKELDSARSSKACVAATQMASLMQSASTNGEFQHGEQADAHEAFVLIISKLLEGCISAKGLSVTEKEQLEQSSLIGHIFGMMLNQSVKCKTCNDTSSSSRAEYCFCVTCNSFPDGIMGRKNIVGVKDLLSSYTQEEHISEWKCEKCSRTGCVRQAGIARPPNILLVHISRVQQGRGPQLTVDKDLIIQYDGTTSNTKRKVRYLLFAMIVYRSMGVNGGHYFAFVRAGRGQHEQWYLADDDEIRSVPFSDVQREEPFMLLYEAQRLIPPVETDAEKKLHEAELVQAAAAKVQVQARTAQSAASTGLLVEQARAPAIHTQVEDVTRSSGRYEMEEVGTKVLEPDDAYTPGTDLSSTTAGSEGRSRLDEHVFVRAQPVREDFDRWSLFSSCRCSLPYTEYSEGFEDDRMHCM</sequence>
<organism evidence="10 11">
    <name type="scientific">Symbiodinium natans</name>
    <dbReference type="NCBI Taxonomy" id="878477"/>
    <lineage>
        <taxon>Eukaryota</taxon>
        <taxon>Sar</taxon>
        <taxon>Alveolata</taxon>
        <taxon>Dinophyceae</taxon>
        <taxon>Suessiales</taxon>
        <taxon>Symbiodiniaceae</taxon>
        <taxon>Symbiodinium</taxon>
    </lineage>
</organism>
<dbReference type="GO" id="GO:0006508">
    <property type="term" value="P:proteolysis"/>
    <property type="evidence" value="ECO:0007669"/>
    <property type="project" value="UniProtKB-KW"/>
</dbReference>
<comment type="similarity">
    <text evidence="2">Belongs to the peptidase C19 family.</text>
</comment>
<evidence type="ECO:0000256" key="2">
    <source>
        <dbReference type="ARBA" id="ARBA00009085"/>
    </source>
</evidence>
<dbReference type="EC" id="3.4.19.12" evidence="3"/>
<dbReference type="Pfam" id="PF00443">
    <property type="entry name" value="UCH"/>
    <property type="match status" value="1"/>
</dbReference>
<dbReference type="GO" id="GO:0005829">
    <property type="term" value="C:cytosol"/>
    <property type="evidence" value="ECO:0007669"/>
    <property type="project" value="TreeGrafter"/>
</dbReference>
<evidence type="ECO:0000256" key="1">
    <source>
        <dbReference type="ARBA" id="ARBA00000707"/>
    </source>
</evidence>
<dbReference type="PANTHER" id="PTHR24006:SF888">
    <property type="entry name" value="UBIQUITIN CARBOXYL-TERMINAL HYDROLASE 30"/>
    <property type="match status" value="1"/>
</dbReference>
<keyword evidence="5" id="KW-0833">Ubl conjugation pathway</keyword>
<evidence type="ECO:0000259" key="9">
    <source>
        <dbReference type="PROSITE" id="PS50235"/>
    </source>
</evidence>
<keyword evidence="7" id="KW-0788">Thiol protease</keyword>
<dbReference type="InterPro" id="IPR001394">
    <property type="entry name" value="Peptidase_C19_UCH"/>
</dbReference>
<dbReference type="InterPro" id="IPR050164">
    <property type="entry name" value="Peptidase_C19"/>
</dbReference>
<keyword evidence="11" id="KW-1185">Reference proteome</keyword>
<protein>
    <recommendedName>
        <fullName evidence="3">ubiquitinyl hydrolase 1</fullName>
        <ecNumber evidence="3">3.4.19.12</ecNumber>
    </recommendedName>
</protein>
<dbReference type="EMBL" id="CAJNDS010002312">
    <property type="protein sequence ID" value="CAE7425437.1"/>
    <property type="molecule type" value="Genomic_DNA"/>
</dbReference>
<evidence type="ECO:0000256" key="3">
    <source>
        <dbReference type="ARBA" id="ARBA00012759"/>
    </source>
</evidence>
<dbReference type="InterPro" id="IPR038765">
    <property type="entry name" value="Papain-like_cys_pep_sf"/>
</dbReference>
<evidence type="ECO:0000313" key="10">
    <source>
        <dbReference type="EMBL" id="CAE7425437.1"/>
    </source>
</evidence>
<feature type="region of interest" description="Disordered" evidence="8">
    <location>
        <begin position="427"/>
        <end position="449"/>
    </location>
</feature>
<dbReference type="GO" id="GO:0016579">
    <property type="term" value="P:protein deubiquitination"/>
    <property type="evidence" value="ECO:0007669"/>
    <property type="project" value="InterPro"/>
</dbReference>
<dbReference type="PROSITE" id="PS50235">
    <property type="entry name" value="USP_3"/>
    <property type="match status" value="1"/>
</dbReference>
<dbReference type="AlphaFoldDB" id="A0A812RA87"/>
<evidence type="ECO:0000313" key="11">
    <source>
        <dbReference type="Proteomes" id="UP000604046"/>
    </source>
</evidence>
<name>A0A812RA87_9DINO</name>
<evidence type="ECO:0000256" key="7">
    <source>
        <dbReference type="ARBA" id="ARBA00022807"/>
    </source>
</evidence>
<dbReference type="Gene3D" id="3.90.70.10">
    <property type="entry name" value="Cysteine proteinases"/>
    <property type="match status" value="1"/>
</dbReference>
<keyword evidence="4" id="KW-0645">Protease</keyword>
<keyword evidence="6" id="KW-0378">Hydrolase</keyword>
<accession>A0A812RA87</accession>
<evidence type="ECO:0000256" key="8">
    <source>
        <dbReference type="SAM" id="MobiDB-lite"/>
    </source>
</evidence>
<reference evidence="10" key="1">
    <citation type="submission" date="2021-02" db="EMBL/GenBank/DDBJ databases">
        <authorList>
            <person name="Dougan E. K."/>
            <person name="Rhodes N."/>
            <person name="Thang M."/>
            <person name="Chan C."/>
        </authorList>
    </citation>
    <scope>NUCLEOTIDE SEQUENCE</scope>
</reference>
<comment type="caution">
    <text evidence="10">The sequence shown here is derived from an EMBL/GenBank/DDBJ whole genome shotgun (WGS) entry which is preliminary data.</text>
</comment>
<evidence type="ECO:0000256" key="4">
    <source>
        <dbReference type="ARBA" id="ARBA00022670"/>
    </source>
</evidence>
<dbReference type="GO" id="GO:0005634">
    <property type="term" value="C:nucleus"/>
    <property type="evidence" value="ECO:0007669"/>
    <property type="project" value="TreeGrafter"/>
</dbReference>
<dbReference type="PANTHER" id="PTHR24006">
    <property type="entry name" value="UBIQUITIN CARBOXYL-TERMINAL HYDROLASE"/>
    <property type="match status" value="1"/>
</dbReference>
<dbReference type="Proteomes" id="UP000604046">
    <property type="component" value="Unassembled WGS sequence"/>
</dbReference>
<dbReference type="InterPro" id="IPR028889">
    <property type="entry name" value="USP"/>
</dbReference>
<gene>
    <name evidence="10" type="primary">UBP18</name>
    <name evidence="10" type="ORF">SNAT2548_LOCUS23151</name>
</gene>
<dbReference type="CDD" id="cd02257">
    <property type="entry name" value="Peptidase_C19"/>
    <property type="match status" value="1"/>
</dbReference>
<evidence type="ECO:0000256" key="6">
    <source>
        <dbReference type="ARBA" id="ARBA00022801"/>
    </source>
</evidence>
<dbReference type="GO" id="GO:0004843">
    <property type="term" value="F:cysteine-type deubiquitinase activity"/>
    <property type="evidence" value="ECO:0007669"/>
    <property type="project" value="UniProtKB-EC"/>
</dbReference>
<feature type="domain" description="USP" evidence="9">
    <location>
        <begin position="39"/>
        <end position="350"/>
    </location>
</feature>
<dbReference type="OrthoDB" id="420187at2759"/>
<comment type="catalytic activity">
    <reaction evidence="1">
        <text>Thiol-dependent hydrolysis of ester, thioester, amide, peptide and isopeptide bonds formed by the C-terminal Gly of ubiquitin (a 76-residue protein attached to proteins as an intracellular targeting signal).</text>
        <dbReference type="EC" id="3.4.19.12"/>
    </reaction>
</comment>
<dbReference type="SUPFAM" id="SSF54001">
    <property type="entry name" value="Cysteine proteinases"/>
    <property type="match status" value="1"/>
</dbReference>